<dbReference type="VEuPathDB" id="FungiDB:SPRG_14430"/>
<dbReference type="KEGG" id="spar:SPRG_14430"/>
<dbReference type="Proteomes" id="UP000030745">
    <property type="component" value="Unassembled WGS sequence"/>
</dbReference>
<accession>A0A067BTY7</accession>
<organism evidence="1 2">
    <name type="scientific">Saprolegnia parasitica (strain CBS 223.65)</name>
    <dbReference type="NCBI Taxonomy" id="695850"/>
    <lineage>
        <taxon>Eukaryota</taxon>
        <taxon>Sar</taxon>
        <taxon>Stramenopiles</taxon>
        <taxon>Oomycota</taxon>
        <taxon>Saprolegniomycetes</taxon>
        <taxon>Saprolegniales</taxon>
        <taxon>Saprolegniaceae</taxon>
        <taxon>Saprolegnia</taxon>
    </lineage>
</organism>
<dbReference type="RefSeq" id="XP_012208965.1">
    <property type="nucleotide sequence ID" value="XM_012353575.1"/>
</dbReference>
<gene>
    <name evidence="1" type="ORF">SPRG_14430</name>
</gene>
<proteinExistence type="predicted"/>
<protein>
    <recommendedName>
        <fullName evidence="3">START domain-containing protein</fullName>
    </recommendedName>
</protein>
<dbReference type="OrthoDB" id="10312425at2759"/>
<name>A0A067BTY7_SAPPC</name>
<reference evidence="1 2" key="1">
    <citation type="journal article" date="2013" name="PLoS Genet.">
        <title>Distinctive expansion of potential virulence genes in the genome of the oomycete fish pathogen Saprolegnia parasitica.</title>
        <authorList>
            <person name="Jiang R.H."/>
            <person name="de Bruijn I."/>
            <person name="Haas B.J."/>
            <person name="Belmonte R."/>
            <person name="Lobach L."/>
            <person name="Christie J."/>
            <person name="van den Ackerveken G."/>
            <person name="Bottin A."/>
            <person name="Bulone V."/>
            <person name="Diaz-Moreno S.M."/>
            <person name="Dumas B."/>
            <person name="Fan L."/>
            <person name="Gaulin E."/>
            <person name="Govers F."/>
            <person name="Grenville-Briggs L.J."/>
            <person name="Horner N.R."/>
            <person name="Levin J.Z."/>
            <person name="Mammella M."/>
            <person name="Meijer H.J."/>
            <person name="Morris P."/>
            <person name="Nusbaum C."/>
            <person name="Oome S."/>
            <person name="Phillips A.J."/>
            <person name="van Rooyen D."/>
            <person name="Rzeszutek E."/>
            <person name="Saraiva M."/>
            <person name="Secombes C.J."/>
            <person name="Seidl M.F."/>
            <person name="Snel B."/>
            <person name="Stassen J.H."/>
            <person name="Sykes S."/>
            <person name="Tripathy S."/>
            <person name="van den Berg H."/>
            <person name="Vega-Arreguin J.C."/>
            <person name="Wawra S."/>
            <person name="Young S.K."/>
            <person name="Zeng Q."/>
            <person name="Dieguez-Uribeondo J."/>
            <person name="Russ C."/>
            <person name="Tyler B.M."/>
            <person name="van West P."/>
        </authorList>
    </citation>
    <scope>NUCLEOTIDE SEQUENCE [LARGE SCALE GENOMIC DNA]</scope>
    <source>
        <strain evidence="1 2">CBS 223.65</strain>
    </source>
</reference>
<sequence>MAMQASNTTTNNDTSIESLSDFLATTVDFGLATSTASTSRKRRASPKEELAYLRAKHEDLVAQYSALQSAQPWEETSWKAKALAQAQNSQKARHENESLKASLHESLKLLQALQHVLHKRPKLAHFPIRATEDENDMWRRAILRTTQRHLDLERLMALQYDKLETEWIRRGLFDAIDTNAPLKSSFVHSAADGHAMELHFLRTARCPLPFRAMADLLWDHMTGDAPGITQELLYAFEPDLVYIRLTTELPDAAMPALESRLAGRRWVEHGRVVIAWRSIVEDHLIPHDEDHLIENRVGWVTVHARSETECFLALYAKSMTPMFPQALRTQQPAVGTLTEIMLRLHRDNSVKFAALMKHTMLDKMAEHGIEAPMPQH</sequence>
<dbReference type="AlphaFoldDB" id="A0A067BTY7"/>
<evidence type="ECO:0000313" key="1">
    <source>
        <dbReference type="EMBL" id="KDO20295.1"/>
    </source>
</evidence>
<dbReference type="GeneID" id="24136236"/>
<dbReference type="EMBL" id="KK583316">
    <property type="protein sequence ID" value="KDO20295.1"/>
    <property type="molecule type" value="Genomic_DNA"/>
</dbReference>
<dbReference type="OMA" id="HAMELHF"/>
<evidence type="ECO:0008006" key="3">
    <source>
        <dbReference type="Google" id="ProtNLM"/>
    </source>
</evidence>
<keyword evidence="2" id="KW-1185">Reference proteome</keyword>
<evidence type="ECO:0000313" key="2">
    <source>
        <dbReference type="Proteomes" id="UP000030745"/>
    </source>
</evidence>